<gene>
    <name evidence="2" type="ORF">Xedl_02258</name>
</gene>
<dbReference type="Proteomes" id="UP000186268">
    <property type="component" value="Unassembled WGS sequence"/>
</dbReference>
<dbReference type="STRING" id="1873482.Xedl_02258"/>
<feature type="region of interest" description="Disordered" evidence="1">
    <location>
        <begin position="131"/>
        <end position="163"/>
    </location>
</feature>
<keyword evidence="3" id="KW-1185">Reference proteome</keyword>
<dbReference type="AlphaFoldDB" id="A0A1Q5TQW6"/>
<evidence type="ECO:0000256" key="1">
    <source>
        <dbReference type="SAM" id="MobiDB-lite"/>
    </source>
</evidence>
<evidence type="ECO:0000313" key="3">
    <source>
        <dbReference type="Proteomes" id="UP000186268"/>
    </source>
</evidence>
<comment type="caution">
    <text evidence="2">The sequence shown here is derived from an EMBL/GenBank/DDBJ whole genome shotgun (WGS) entry which is preliminary data.</text>
</comment>
<dbReference type="OrthoDB" id="8160844at2"/>
<dbReference type="EMBL" id="MKGQ01000014">
    <property type="protein sequence ID" value="OKP02607.1"/>
    <property type="molecule type" value="Genomic_DNA"/>
</dbReference>
<organism evidence="2 3">
    <name type="scientific">Xenorhabdus eapokensis</name>
    <dbReference type="NCBI Taxonomy" id="1873482"/>
    <lineage>
        <taxon>Bacteria</taxon>
        <taxon>Pseudomonadati</taxon>
        <taxon>Pseudomonadota</taxon>
        <taxon>Gammaproteobacteria</taxon>
        <taxon>Enterobacterales</taxon>
        <taxon>Morganellaceae</taxon>
        <taxon>Xenorhabdus</taxon>
    </lineage>
</organism>
<proteinExistence type="predicted"/>
<sequence>MKSGLKIRVDKANSILEALKILGNRDVLVGVPAEKGSRDDVPFGNAGIGYINEFGSPAQNIPPRPHLRPGVRSVEDKTIEQLKIAAEAVLDGKRDKAEKALNKAGMLAVQGVQRYMTTHDFEPLADPTVAARARRGRKGAKSELENRRAGNAPDNSNARPLIDTGSYRRSITYVVRDKSEK</sequence>
<accession>A0A1Q5TQW6</accession>
<dbReference type="RefSeq" id="WP_074023777.1">
    <property type="nucleotide sequence ID" value="NZ_CAWNAG010000046.1"/>
</dbReference>
<name>A0A1Q5TQW6_9GAMM</name>
<evidence type="ECO:0000313" key="2">
    <source>
        <dbReference type="EMBL" id="OKP02607.1"/>
    </source>
</evidence>
<protein>
    <submittedName>
        <fullName evidence="2">Bacteriophage protein</fullName>
    </submittedName>
</protein>
<reference evidence="2 3" key="1">
    <citation type="submission" date="2016-09" db="EMBL/GenBank/DDBJ databases">
        <title>Xenorhabdus thuongxuanensis sp. nov. and Xenorhabdus eapokensis sp. nov., isolated from Steinernema species.</title>
        <authorList>
            <person name="Kaempfer P."/>
            <person name="Tobias N.J."/>
            <person name="Phan Ke L."/>
            <person name="Bode H.B."/>
            <person name="Glaeser S.P."/>
        </authorList>
    </citation>
    <scope>NUCLEOTIDE SEQUENCE [LARGE SCALE GENOMIC DNA]</scope>
    <source>
        <strain evidence="2 3">DL20</strain>
    </source>
</reference>